<comment type="caution">
    <text evidence="2">The sequence shown here is derived from an EMBL/GenBank/DDBJ whole genome shotgun (WGS) entry which is preliminary data.</text>
</comment>
<dbReference type="RefSeq" id="WP_279380646.1">
    <property type="nucleotide sequence ID" value="NZ_JAEQMG010000193.1"/>
</dbReference>
<sequence length="99" mass="11086">IARYIRAVQNSLGSNVETLYRLNEGRVEALEFRVKSSSRVANIPLSKLNLKDDLQIISIARRGRIILPTGSDSVMPDDSVVVITKHKGLKDLDDILSRR</sequence>
<dbReference type="SUPFAM" id="SSF116726">
    <property type="entry name" value="TrkA C-terminal domain-like"/>
    <property type="match status" value="1"/>
</dbReference>
<evidence type="ECO:0000313" key="3">
    <source>
        <dbReference type="Proteomes" id="UP000633365"/>
    </source>
</evidence>
<accession>A0A934WUR3</accession>
<name>A0A934WUR3_9FIRM</name>
<dbReference type="EMBL" id="JAEQMG010000193">
    <property type="protein sequence ID" value="MBK6090275.1"/>
    <property type="molecule type" value="Genomic_DNA"/>
</dbReference>
<dbReference type="InterPro" id="IPR006037">
    <property type="entry name" value="RCK_C"/>
</dbReference>
<protein>
    <submittedName>
        <fullName evidence="2">Trk system potassium transporter TrkA</fullName>
    </submittedName>
</protein>
<dbReference type="Pfam" id="PF02080">
    <property type="entry name" value="TrkA_C"/>
    <property type="match status" value="1"/>
</dbReference>
<keyword evidence="3" id="KW-1185">Reference proteome</keyword>
<dbReference type="Gene3D" id="3.30.70.1450">
    <property type="entry name" value="Regulator of K+ conductance, C-terminal domain"/>
    <property type="match status" value="1"/>
</dbReference>
<organism evidence="2 3">
    <name type="scientific">Ruminococcus difficilis</name>
    <dbReference type="NCBI Taxonomy" id="2763069"/>
    <lineage>
        <taxon>Bacteria</taxon>
        <taxon>Bacillati</taxon>
        <taxon>Bacillota</taxon>
        <taxon>Clostridia</taxon>
        <taxon>Eubacteriales</taxon>
        <taxon>Oscillospiraceae</taxon>
        <taxon>Ruminococcus</taxon>
    </lineage>
</organism>
<dbReference type="PROSITE" id="PS51202">
    <property type="entry name" value="RCK_C"/>
    <property type="match status" value="1"/>
</dbReference>
<dbReference type="Proteomes" id="UP000633365">
    <property type="component" value="Unassembled WGS sequence"/>
</dbReference>
<reference evidence="2" key="1">
    <citation type="submission" date="2021-01" db="EMBL/GenBank/DDBJ databases">
        <title>Genome public.</title>
        <authorList>
            <person name="Liu C."/>
            <person name="Sun Q."/>
        </authorList>
    </citation>
    <scope>NUCLEOTIDE SEQUENCE</scope>
    <source>
        <strain evidence="2">M6</strain>
    </source>
</reference>
<feature type="domain" description="RCK C-terminal" evidence="1">
    <location>
        <begin position="17"/>
        <end position="98"/>
    </location>
</feature>
<evidence type="ECO:0000259" key="1">
    <source>
        <dbReference type="PROSITE" id="PS51202"/>
    </source>
</evidence>
<proteinExistence type="predicted"/>
<evidence type="ECO:0000313" key="2">
    <source>
        <dbReference type="EMBL" id="MBK6090275.1"/>
    </source>
</evidence>
<gene>
    <name evidence="2" type="ORF">JKK62_16780</name>
</gene>
<dbReference type="InterPro" id="IPR036721">
    <property type="entry name" value="RCK_C_sf"/>
</dbReference>
<dbReference type="AlphaFoldDB" id="A0A934WUR3"/>
<feature type="non-terminal residue" evidence="2">
    <location>
        <position position="1"/>
    </location>
</feature>
<dbReference type="GO" id="GO:0008324">
    <property type="term" value="F:monoatomic cation transmembrane transporter activity"/>
    <property type="evidence" value="ECO:0007669"/>
    <property type="project" value="InterPro"/>
</dbReference>
<dbReference type="GO" id="GO:0006813">
    <property type="term" value="P:potassium ion transport"/>
    <property type="evidence" value="ECO:0007669"/>
    <property type="project" value="InterPro"/>
</dbReference>